<dbReference type="Pfam" id="PF04577">
    <property type="entry name" value="Glyco_transf_61"/>
    <property type="match status" value="1"/>
</dbReference>
<organism evidence="2 3">
    <name type="scientific">Methylorubrum populi</name>
    <dbReference type="NCBI Taxonomy" id="223967"/>
    <lineage>
        <taxon>Bacteria</taxon>
        <taxon>Pseudomonadati</taxon>
        <taxon>Pseudomonadota</taxon>
        <taxon>Alphaproteobacteria</taxon>
        <taxon>Hyphomicrobiales</taxon>
        <taxon>Methylobacteriaceae</taxon>
        <taxon>Methylorubrum</taxon>
    </lineage>
</organism>
<dbReference type="RefSeq" id="WP_152277082.1">
    <property type="nucleotide sequence ID" value="NZ_WEKV01000010.1"/>
</dbReference>
<accession>A0A833J4J5</accession>
<dbReference type="GO" id="GO:0016757">
    <property type="term" value="F:glycosyltransferase activity"/>
    <property type="evidence" value="ECO:0007669"/>
    <property type="project" value="InterPro"/>
</dbReference>
<name>A0A833J4J5_9HYPH</name>
<feature type="domain" description="Glycosyltransferase 61 catalytic" evidence="1">
    <location>
        <begin position="112"/>
        <end position="292"/>
    </location>
</feature>
<dbReference type="Proteomes" id="UP000469949">
    <property type="component" value="Unassembled WGS sequence"/>
</dbReference>
<evidence type="ECO:0000313" key="3">
    <source>
        <dbReference type="Proteomes" id="UP000469949"/>
    </source>
</evidence>
<sequence length="356" mass="40828">MSQDKYVDRSAYDHLRFGGFHRTSNIWGEDRIVGEVPPVDTVSDVFYVPWENHGRWGIFDRAGRVVEAAVDRALPDGQLLQQVVESPVSYDNIAVKAIEGEYVYGGRFHPHFGHFLVEALPRYWQLARQPLENRKIVVHTNAHYNFFADFPFARSIFSVLDLRAESFIDFQVPVRLDKLEIPHVSLRPQAFAYEAYGELCRYIGGKLLAERSIDRNDKPVWLSKTKLKHGVSVFANELIVEEYLRKHDVDIVYPEELSFEDQLYLFSSRTTVAGTTGSAFHSAVFVENNPRIIMIDPVGFKNSNFSILDKLMKIESEHYFPSGTEMIQLDGFLRAVAFPEPEAVADEILKTIRRVP</sequence>
<gene>
    <name evidence="2" type="ORF">F8B43_2405</name>
</gene>
<evidence type="ECO:0000259" key="1">
    <source>
        <dbReference type="Pfam" id="PF04577"/>
    </source>
</evidence>
<evidence type="ECO:0000313" key="2">
    <source>
        <dbReference type="EMBL" id="KAB7784372.1"/>
    </source>
</evidence>
<dbReference type="InterPro" id="IPR049625">
    <property type="entry name" value="Glyco_transf_61_cat"/>
</dbReference>
<comment type="caution">
    <text evidence="2">The sequence shown here is derived from an EMBL/GenBank/DDBJ whole genome shotgun (WGS) entry which is preliminary data.</text>
</comment>
<reference evidence="2 3" key="1">
    <citation type="submission" date="2019-10" db="EMBL/GenBank/DDBJ databases">
        <title>Draft Genome Sequence of the Caffeine Degrading Methylotroph Methylorubrum populi PINKEL.</title>
        <authorList>
            <person name="Dawson S.C."/>
            <person name="Zhang X."/>
            <person name="Wright M.E."/>
            <person name="Sharma G."/>
            <person name="Langner J.T."/>
            <person name="Ditty J.L."/>
            <person name="Subuyuj G.A."/>
        </authorList>
    </citation>
    <scope>NUCLEOTIDE SEQUENCE [LARGE SCALE GENOMIC DNA]</scope>
    <source>
        <strain evidence="2 3">Pinkel</strain>
    </source>
</reference>
<dbReference type="AlphaFoldDB" id="A0A833J4J5"/>
<proteinExistence type="predicted"/>
<protein>
    <recommendedName>
        <fullName evidence="1">Glycosyltransferase 61 catalytic domain-containing protein</fullName>
    </recommendedName>
</protein>
<dbReference type="EMBL" id="WEKV01000010">
    <property type="protein sequence ID" value="KAB7784372.1"/>
    <property type="molecule type" value="Genomic_DNA"/>
</dbReference>